<dbReference type="GO" id="GO:0000166">
    <property type="term" value="F:nucleotide binding"/>
    <property type="evidence" value="ECO:0007669"/>
    <property type="project" value="InterPro"/>
</dbReference>
<feature type="domain" description="Gfo/Idh/MocA-like oxidoreductase N-terminal" evidence="2">
    <location>
        <begin position="4"/>
        <end position="117"/>
    </location>
</feature>
<dbReference type="InterPro" id="IPR050463">
    <property type="entry name" value="Gfo/Idh/MocA_oxidrdct_glycsds"/>
</dbReference>
<evidence type="ECO:0000259" key="3">
    <source>
        <dbReference type="Pfam" id="PF22725"/>
    </source>
</evidence>
<dbReference type="SUPFAM" id="SSF55347">
    <property type="entry name" value="Glyceraldehyde-3-phosphate dehydrogenase-like, C-terminal domain"/>
    <property type="match status" value="1"/>
</dbReference>
<dbReference type="Pfam" id="PF22725">
    <property type="entry name" value="GFO_IDH_MocA_C3"/>
    <property type="match status" value="1"/>
</dbReference>
<protein>
    <submittedName>
        <fullName evidence="4">Predicted dehydrogenase</fullName>
    </submittedName>
</protein>
<dbReference type="Proteomes" id="UP000198793">
    <property type="component" value="Unassembled WGS sequence"/>
</dbReference>
<name>A0A1H0D0D6_9HYPH</name>
<dbReference type="SUPFAM" id="SSF51735">
    <property type="entry name" value="NAD(P)-binding Rossmann-fold domains"/>
    <property type="match status" value="1"/>
</dbReference>
<proteinExistence type="predicted"/>
<dbReference type="AlphaFoldDB" id="A0A1H0D0D6"/>
<reference evidence="4 5" key="1">
    <citation type="submission" date="2016-10" db="EMBL/GenBank/DDBJ databases">
        <authorList>
            <person name="de Groot N.N."/>
        </authorList>
    </citation>
    <scope>NUCLEOTIDE SEQUENCE [LARGE SCALE GENOMIC DNA]</scope>
    <source>
        <strain evidence="5">L7-484,KACC 16230,DSM 25025</strain>
    </source>
</reference>
<organism evidence="4 5">
    <name type="scientific">Aureimonas jatrophae</name>
    <dbReference type="NCBI Taxonomy" id="1166073"/>
    <lineage>
        <taxon>Bacteria</taxon>
        <taxon>Pseudomonadati</taxon>
        <taxon>Pseudomonadota</taxon>
        <taxon>Alphaproteobacteria</taxon>
        <taxon>Hyphomicrobiales</taxon>
        <taxon>Aurantimonadaceae</taxon>
        <taxon>Aureimonas</taxon>
    </lineage>
</organism>
<dbReference type="InterPro" id="IPR000683">
    <property type="entry name" value="Gfo/Idh/MocA-like_OxRdtase_N"/>
</dbReference>
<dbReference type="GO" id="GO:0016491">
    <property type="term" value="F:oxidoreductase activity"/>
    <property type="evidence" value="ECO:0007669"/>
    <property type="project" value="UniProtKB-KW"/>
</dbReference>
<accession>A0A1H0D0D6</accession>
<dbReference type="InterPro" id="IPR055170">
    <property type="entry name" value="GFO_IDH_MocA-like_dom"/>
</dbReference>
<keyword evidence="1" id="KW-0560">Oxidoreductase</keyword>
<gene>
    <name evidence="4" type="ORF">SAMN05192530_101543</name>
</gene>
<feature type="domain" description="GFO/IDH/MocA-like oxidoreductase" evidence="3">
    <location>
        <begin position="129"/>
        <end position="264"/>
    </location>
</feature>
<evidence type="ECO:0000256" key="1">
    <source>
        <dbReference type="ARBA" id="ARBA00023002"/>
    </source>
</evidence>
<dbReference type="Gene3D" id="3.30.360.10">
    <property type="entry name" value="Dihydrodipicolinate Reductase, domain 2"/>
    <property type="match status" value="1"/>
</dbReference>
<keyword evidence="5" id="KW-1185">Reference proteome</keyword>
<dbReference type="RefSeq" id="WP_090668446.1">
    <property type="nucleotide sequence ID" value="NZ_FNIT01000001.1"/>
</dbReference>
<dbReference type="STRING" id="1166073.SAMN05192530_101543"/>
<evidence type="ECO:0000313" key="5">
    <source>
        <dbReference type="Proteomes" id="UP000198793"/>
    </source>
</evidence>
<evidence type="ECO:0000259" key="2">
    <source>
        <dbReference type="Pfam" id="PF01408"/>
    </source>
</evidence>
<dbReference type="EMBL" id="FNIT01000001">
    <property type="protein sequence ID" value="SDN63643.1"/>
    <property type="molecule type" value="Genomic_DNA"/>
</dbReference>
<dbReference type="PANTHER" id="PTHR43818">
    <property type="entry name" value="BCDNA.GH03377"/>
    <property type="match status" value="1"/>
</dbReference>
<dbReference type="Pfam" id="PF01408">
    <property type="entry name" value="GFO_IDH_MocA"/>
    <property type="match status" value="1"/>
</dbReference>
<dbReference type="PANTHER" id="PTHR43818:SF11">
    <property type="entry name" value="BCDNA.GH03377"/>
    <property type="match status" value="1"/>
</dbReference>
<evidence type="ECO:0000313" key="4">
    <source>
        <dbReference type="EMBL" id="SDN63643.1"/>
    </source>
</evidence>
<dbReference type="InterPro" id="IPR036291">
    <property type="entry name" value="NAD(P)-bd_dom_sf"/>
</dbReference>
<dbReference type="OrthoDB" id="9776544at2"/>
<sequence length="387" mass="41521">MVQRIGLVGCGVISDIYLTNAALFRDIQFTAVADARPEAAEARAQTYGLKALSLDELYESPDVDIVLNLTNPDAHAEVSLRALRAGKHVYGEKPLATTLEDGEAIMRLADEKGLRVGTAPDTVLGAGTQTARRLMEDGTVGRTLSGVATIMSRGMEHWHPAPAFYFKPGGGPVLDMGPYYLSALVTLLGPIDQVIAMGQIGLPERTVTAEGPNVGQVIPVTTPTTFHALLGFRSGAQVTLLASFDVWKHGMTPIELYGTGASIRVPDPNFFGGTIEIADNRETWNPVEAGDERMMVLNYPPAAPRYANYRGLGLAEMAAAIEAGRPHRASGELGLHVLEAMLGILRSAETGEVVRLRHDCRQPAAFTPDERRALLSDGERSARRTAA</sequence>
<dbReference type="Gene3D" id="3.40.50.720">
    <property type="entry name" value="NAD(P)-binding Rossmann-like Domain"/>
    <property type="match status" value="1"/>
</dbReference>